<evidence type="ECO:0000313" key="2">
    <source>
        <dbReference type="Proteomes" id="UP000305546"/>
    </source>
</evidence>
<dbReference type="InterPro" id="IPR036388">
    <property type="entry name" value="WH-like_DNA-bd_sf"/>
</dbReference>
<accession>A0A5C4LQV7</accession>
<dbReference type="SUPFAM" id="SSF46785">
    <property type="entry name" value="Winged helix' DNA-binding domain"/>
    <property type="match status" value="1"/>
</dbReference>
<keyword evidence="2" id="KW-1185">Reference proteome</keyword>
<dbReference type="AlphaFoldDB" id="A0A5C4LQV7"/>
<comment type="caution">
    <text evidence="1">The sequence shown here is derived from an EMBL/GenBank/DDBJ whole genome shotgun (WGS) entry which is preliminary data.</text>
</comment>
<dbReference type="RefSeq" id="WP_139100070.1">
    <property type="nucleotide sequence ID" value="NZ_VDFW01000038.1"/>
</dbReference>
<protein>
    <recommendedName>
        <fullName evidence="3">MarR family transcriptional regulator</fullName>
    </recommendedName>
</protein>
<reference evidence="1 2" key="1">
    <citation type="submission" date="2019-06" db="EMBL/GenBank/DDBJ databases">
        <title>Amycolatopsis alkalitolerans sp. nov., isolated from Gastrodia elata Blume.</title>
        <authorList>
            <person name="Narsing Rao M.P."/>
            <person name="Li W.J."/>
        </authorList>
    </citation>
    <scope>NUCLEOTIDE SEQUENCE [LARGE SCALE GENOMIC DNA]</scope>
    <source>
        <strain evidence="1 2">SYSUP0005</strain>
    </source>
</reference>
<name>A0A5C4LQV7_9PSEU</name>
<dbReference type="InterPro" id="IPR036390">
    <property type="entry name" value="WH_DNA-bd_sf"/>
</dbReference>
<evidence type="ECO:0000313" key="1">
    <source>
        <dbReference type="EMBL" id="TNC20977.1"/>
    </source>
</evidence>
<dbReference type="Gene3D" id="1.10.10.10">
    <property type="entry name" value="Winged helix-like DNA-binding domain superfamily/Winged helix DNA-binding domain"/>
    <property type="match status" value="1"/>
</dbReference>
<sequence>MASDAKLDPILAQLVRYPAALDVLDLLAAGPCTPAGLRTRLRAKRRAVDAALRVLAAYGLVGRCGRAGTWDEPVSACYELTGRGHDLAHRLERFDTLVAIYELLLYGEQLSG</sequence>
<dbReference type="EMBL" id="VDFW01000038">
    <property type="protein sequence ID" value="TNC20977.1"/>
    <property type="molecule type" value="Genomic_DNA"/>
</dbReference>
<evidence type="ECO:0008006" key="3">
    <source>
        <dbReference type="Google" id="ProtNLM"/>
    </source>
</evidence>
<proteinExistence type="predicted"/>
<gene>
    <name evidence="1" type="ORF">FG385_29450</name>
</gene>
<dbReference type="Proteomes" id="UP000305546">
    <property type="component" value="Unassembled WGS sequence"/>
</dbReference>
<organism evidence="1 2">
    <name type="scientific">Amycolatopsis alkalitolerans</name>
    <dbReference type="NCBI Taxonomy" id="2547244"/>
    <lineage>
        <taxon>Bacteria</taxon>
        <taxon>Bacillati</taxon>
        <taxon>Actinomycetota</taxon>
        <taxon>Actinomycetes</taxon>
        <taxon>Pseudonocardiales</taxon>
        <taxon>Pseudonocardiaceae</taxon>
        <taxon>Amycolatopsis</taxon>
    </lineage>
</organism>